<dbReference type="GO" id="GO:0035145">
    <property type="term" value="C:exon-exon junction complex"/>
    <property type="evidence" value="ECO:0007669"/>
    <property type="project" value="TreeGrafter"/>
</dbReference>
<dbReference type="InterPro" id="IPR016024">
    <property type="entry name" value="ARM-type_fold"/>
</dbReference>
<evidence type="ECO:0000313" key="2">
    <source>
        <dbReference type="Proteomes" id="UP000069549"/>
    </source>
</evidence>
<dbReference type="VEuPathDB" id="PlasmoDB:PBANKA_0826600"/>
<dbReference type="InterPro" id="IPR039762">
    <property type="entry name" value="Nmd2/UPF2"/>
</dbReference>
<reference evidence="1 2" key="1">
    <citation type="submission" date="2016-02" db="EMBL/GenBank/DDBJ databases">
        <authorList>
            <consortium name="Pathogen Informatics"/>
        </authorList>
    </citation>
    <scope>NUCLEOTIDE SEQUENCE [LARGE SCALE GENOMIC DNA]</scope>
    <source>
        <strain evidence="1 2">K173</strain>
    </source>
</reference>
<dbReference type="GO" id="GO:0005737">
    <property type="term" value="C:cytoplasm"/>
    <property type="evidence" value="ECO:0007669"/>
    <property type="project" value="TreeGrafter"/>
</dbReference>
<dbReference type="Gene3D" id="1.25.40.180">
    <property type="match status" value="3"/>
</dbReference>
<dbReference type="EMBL" id="LT160028">
    <property type="protein sequence ID" value="CXI35028.1"/>
    <property type="molecule type" value="Genomic_DNA"/>
</dbReference>
<accession>A0A0Y9W7R4</accession>
<organism evidence="1 2">
    <name type="scientific">Plasmodium berghei</name>
    <dbReference type="NCBI Taxonomy" id="5821"/>
    <lineage>
        <taxon>Eukaryota</taxon>
        <taxon>Sar</taxon>
        <taxon>Alveolata</taxon>
        <taxon>Apicomplexa</taxon>
        <taxon>Aconoidasida</taxon>
        <taxon>Haemosporida</taxon>
        <taxon>Plasmodiidae</taxon>
        <taxon>Plasmodium</taxon>
        <taxon>Plasmodium (Vinckeia)</taxon>
    </lineage>
</organism>
<gene>
    <name evidence="1" type="ORF">PBK173_000169500</name>
</gene>
<evidence type="ECO:0000313" key="1">
    <source>
        <dbReference type="EMBL" id="CXI35028.1"/>
    </source>
</evidence>
<dbReference type="SUPFAM" id="SSF48371">
    <property type="entry name" value="ARM repeat"/>
    <property type="match status" value="3"/>
</dbReference>
<sequence length="1369" mass="163668">MDSDKKNLEEDIGCPNDETENDILRNKIVKKIDKKNNDENKKNEKNNEEIKKKMSIIEIHKFINRLKNTNIKSLEKNDLIKLENDIKTLNISKYLSEIISYILNLSLYINKYSDLFILLNILKYICLNYNNVDYLIEKLIFIKFFKLDEKDKNYFFIIFHDIYNNIDEHIYTYYDKTNSLENIQFYENIISDEKRISEMETKINTKCETSEFWNLEIQENDNKKTGDLKIEQSYVWTQKLNKIKSEVFKKMASYIYKENHENIENQTFLFQNNLIFSSLNGKQNYNNNKMEFVSFPIQANLGNDMNSKNKIWSKNNFEKKIYIQEMLKDCNIFKKIEKQNNLRKILLCLYFELVLLKMCNNKDMLIYMFINITFYSSLNIDPNISGTETGKGLKSSLSKLGPYPYNIEKKNNDKLNEADTLNMIKRCLSVNAIVAYDYFFTNTMSLFSDIKYLSNSCKEHVDKVDGIEEKRESEGKSGIEKDEPRNKFNLDHMKDVKKYIVEFFNIFYKFGIYKILIYLYAEHVDNEYRDNSKKLTSNDYFFKIYNKSKKFCLFFTHLNKYNLNQIQIEGIQLLGVDKNSYNYIINSDFIKKQKNKTQTFLELSNNSLITNQKNNNCVDIEHDEICYDWNNNEEKNFYTVFPEYSNININLNDDENDEENSIIEGVENKNLIEKDGENILKKKKSKHNEFLNYTNKIININNEKDLENMVMIFLLNYNTKKKRKIIATKITYLNKITLNLIPFYCRYIAILNKYTKDICLIIIDELKRIIEKDVKNKLPCQNKKMKCIKYICELVKFKLLDMSYILDILNLLIENFTQDHAELCFYILENSAILLVSNSKTHIRFLYILQKLKKIKNTKNISSSLENIFEECCIRVKKYLTEKTKKNMSFSNKNVNFDLNKINYKGDSISNKLTNQYKKKKYFLKKLLFQDINANNNDENIYLISKYIRKFNWDEKFISHFLNKYIYKYLKYMSIYQINKIASLLYYIAIYKPQFVIHIIDNLNEKIIKSFEENDFKNFAYLIQYAHLFSGLYIYKILNSSNVFDMLYFLLSFSDASMSNASNIFEMYKLFSQNLKFIKMFKNKILPKNILIPNEENRKINFQTVCDLSNMPLKSGENKRELFYYDGDIENFSKFLFINNKNPILNNMLNDQDNNSFINIRMICIIIENCFKYFNNIPLLKFKLNIFFLFFIRFLLIFESLPIYIKITIDNILKQGGLSMSYFKTIKDVDKILFVILNYEYKIFQNEIKEYDKNNDELLFFDSDLNFKFENDENKDNKKLVSNTSTKYIKDIRQNKIGNKSDLNEKNTSSSFSEYNQIEINEMDNEINQIIKESIDENRLTKNKTQTSVNYKKKFYLQSFIKKGIVKLC</sequence>
<dbReference type="PANTHER" id="PTHR12839:SF7">
    <property type="entry name" value="REGULATOR OF NONSENSE TRANSCRIPTS 2"/>
    <property type="match status" value="1"/>
</dbReference>
<proteinExistence type="predicted"/>
<name>A0A0Y9W7R4_PLABE</name>
<evidence type="ECO:0008006" key="3">
    <source>
        <dbReference type="Google" id="ProtNLM"/>
    </source>
</evidence>
<dbReference type="PANTHER" id="PTHR12839">
    <property type="entry name" value="NONSENSE-MEDIATED MRNA DECAY PROTEIN 2 UP-FRAMESHIFT SUPPRESSOR 2"/>
    <property type="match status" value="1"/>
</dbReference>
<dbReference type="Proteomes" id="UP000069549">
    <property type="component" value="Chromosome 8"/>
</dbReference>
<dbReference type="GO" id="GO:0000184">
    <property type="term" value="P:nuclear-transcribed mRNA catabolic process, nonsense-mediated decay"/>
    <property type="evidence" value="ECO:0007669"/>
    <property type="project" value="InterPro"/>
</dbReference>
<protein>
    <recommendedName>
        <fullName evidence="3">Armadillo repeat protein</fullName>
    </recommendedName>
</protein>